<accession>A0AAV4Q459</accession>
<evidence type="ECO:0000313" key="3">
    <source>
        <dbReference type="Proteomes" id="UP001054837"/>
    </source>
</evidence>
<dbReference type="Proteomes" id="UP001054837">
    <property type="component" value="Unassembled WGS sequence"/>
</dbReference>
<proteinExistence type="predicted"/>
<protein>
    <submittedName>
        <fullName evidence="2">Uncharacterized protein</fullName>
    </submittedName>
</protein>
<reference evidence="2 3" key="1">
    <citation type="submission" date="2021-06" db="EMBL/GenBank/DDBJ databases">
        <title>Caerostris darwini draft genome.</title>
        <authorList>
            <person name="Kono N."/>
            <person name="Arakawa K."/>
        </authorList>
    </citation>
    <scope>NUCLEOTIDE SEQUENCE [LARGE SCALE GENOMIC DNA]</scope>
</reference>
<evidence type="ECO:0000313" key="2">
    <source>
        <dbReference type="EMBL" id="GIY03886.1"/>
    </source>
</evidence>
<keyword evidence="3" id="KW-1185">Reference proteome</keyword>
<dbReference type="EMBL" id="BPLQ01003860">
    <property type="protein sequence ID" value="GIY03886.1"/>
    <property type="molecule type" value="Genomic_DNA"/>
</dbReference>
<feature type="region of interest" description="Disordered" evidence="1">
    <location>
        <begin position="1"/>
        <end position="22"/>
    </location>
</feature>
<sequence>MPNPLPCSSSSRDDGDRSSEGCPTDFPYFISVPGWDPFGIVNASENCLTSIMAKRAFRRSYSEDIVRKGILYCPSFKYEELSLNDR</sequence>
<evidence type="ECO:0000256" key="1">
    <source>
        <dbReference type="SAM" id="MobiDB-lite"/>
    </source>
</evidence>
<name>A0AAV4Q459_9ARAC</name>
<comment type="caution">
    <text evidence="2">The sequence shown here is derived from an EMBL/GenBank/DDBJ whole genome shotgun (WGS) entry which is preliminary data.</text>
</comment>
<organism evidence="2 3">
    <name type="scientific">Caerostris darwini</name>
    <dbReference type="NCBI Taxonomy" id="1538125"/>
    <lineage>
        <taxon>Eukaryota</taxon>
        <taxon>Metazoa</taxon>
        <taxon>Ecdysozoa</taxon>
        <taxon>Arthropoda</taxon>
        <taxon>Chelicerata</taxon>
        <taxon>Arachnida</taxon>
        <taxon>Araneae</taxon>
        <taxon>Araneomorphae</taxon>
        <taxon>Entelegynae</taxon>
        <taxon>Araneoidea</taxon>
        <taxon>Araneidae</taxon>
        <taxon>Caerostris</taxon>
    </lineage>
</organism>
<gene>
    <name evidence="2" type="ORF">CDAR_383571</name>
</gene>
<dbReference type="AlphaFoldDB" id="A0AAV4Q459"/>